<dbReference type="PANTHER" id="PTHR44591">
    <property type="entry name" value="STRESS RESPONSE REGULATOR PROTEIN 1"/>
    <property type="match status" value="1"/>
</dbReference>
<evidence type="ECO:0000256" key="1">
    <source>
        <dbReference type="ARBA" id="ARBA00022553"/>
    </source>
</evidence>
<dbReference type="PANTHER" id="PTHR44591:SF3">
    <property type="entry name" value="RESPONSE REGULATORY DOMAIN-CONTAINING PROTEIN"/>
    <property type="match status" value="1"/>
</dbReference>
<dbReference type="AlphaFoldDB" id="A0A7W5BD18"/>
<dbReference type="PROSITE" id="PS50110">
    <property type="entry name" value="RESPONSE_REGULATORY"/>
    <property type="match status" value="1"/>
</dbReference>
<dbReference type="Gene3D" id="3.40.50.2300">
    <property type="match status" value="1"/>
</dbReference>
<dbReference type="RefSeq" id="WP_183442349.1">
    <property type="nucleotide sequence ID" value="NZ_JACHXD010000010.1"/>
</dbReference>
<evidence type="ECO:0000259" key="3">
    <source>
        <dbReference type="PROSITE" id="PS50110"/>
    </source>
</evidence>
<proteinExistence type="predicted"/>
<comment type="caution">
    <text evidence="2">Lacks conserved residue(s) required for the propagation of feature annotation.</text>
</comment>
<dbReference type="Proteomes" id="UP000541535">
    <property type="component" value="Unassembled WGS sequence"/>
</dbReference>
<evidence type="ECO:0000256" key="2">
    <source>
        <dbReference type="PROSITE-ProRule" id="PRU00169"/>
    </source>
</evidence>
<protein>
    <submittedName>
        <fullName evidence="4">CheY-like chemotaxis protein</fullName>
    </submittedName>
</protein>
<accession>A0A7W5BD18</accession>
<keyword evidence="5" id="KW-1185">Reference proteome</keyword>
<evidence type="ECO:0000313" key="5">
    <source>
        <dbReference type="Proteomes" id="UP000541535"/>
    </source>
</evidence>
<organism evidence="4 5">
    <name type="scientific">Pseudoduganella violacea</name>
    <dbReference type="NCBI Taxonomy" id="1715466"/>
    <lineage>
        <taxon>Bacteria</taxon>
        <taxon>Pseudomonadati</taxon>
        <taxon>Pseudomonadota</taxon>
        <taxon>Betaproteobacteria</taxon>
        <taxon>Burkholderiales</taxon>
        <taxon>Oxalobacteraceae</taxon>
        <taxon>Telluria group</taxon>
        <taxon>Pseudoduganella</taxon>
    </lineage>
</organism>
<dbReference type="InterPro" id="IPR050595">
    <property type="entry name" value="Bact_response_regulator"/>
</dbReference>
<name>A0A7W5BD18_9BURK</name>
<evidence type="ECO:0000313" key="4">
    <source>
        <dbReference type="EMBL" id="MBB3120580.1"/>
    </source>
</evidence>
<dbReference type="InterPro" id="IPR011006">
    <property type="entry name" value="CheY-like_superfamily"/>
</dbReference>
<feature type="domain" description="Response regulatory" evidence="3">
    <location>
        <begin position="154"/>
        <end position="281"/>
    </location>
</feature>
<reference evidence="4 5" key="1">
    <citation type="submission" date="2020-08" db="EMBL/GenBank/DDBJ databases">
        <title>Genomic Encyclopedia of Type Strains, Phase III (KMG-III): the genomes of soil and plant-associated and newly described type strains.</title>
        <authorList>
            <person name="Whitman W."/>
        </authorList>
    </citation>
    <scope>NUCLEOTIDE SEQUENCE [LARGE SCALE GENOMIC DNA]</scope>
    <source>
        <strain evidence="4 5">CECT 8897</strain>
    </source>
</reference>
<sequence length="288" mass="31454">MQTEKYPFAVRLLGFPPEEARAIALGLHRAPRKGAAYFCLSDGSLQEPDLYLANGADLRALAALDSLAGDIHPALVLGAPPVCLPYPSLRLPVRWGSVYSALDELLKRRAGALDRLAHQGAPQRSDRRRRERLDLDLTEAADYAAMRHHAHRGAVLVLDRSPAFSLHVGRLLLAWRLACRWADNEDEAVAICRQGAVALVLINTTTPGIDAYRVCAALRQPDGLHGLRGRDSAQCEPPAVVFLAAPPFIYDAERARAAGAEGVLDKPVADHHLLDLLRRELDLPALLH</sequence>
<gene>
    <name evidence="4" type="ORF">FHS03_003647</name>
</gene>
<dbReference type="EMBL" id="JACHXD010000010">
    <property type="protein sequence ID" value="MBB3120580.1"/>
    <property type="molecule type" value="Genomic_DNA"/>
</dbReference>
<dbReference type="GO" id="GO:0000160">
    <property type="term" value="P:phosphorelay signal transduction system"/>
    <property type="evidence" value="ECO:0007669"/>
    <property type="project" value="InterPro"/>
</dbReference>
<dbReference type="InterPro" id="IPR001789">
    <property type="entry name" value="Sig_transdc_resp-reg_receiver"/>
</dbReference>
<dbReference type="SUPFAM" id="SSF52172">
    <property type="entry name" value="CheY-like"/>
    <property type="match status" value="1"/>
</dbReference>
<dbReference type="SMART" id="SM00448">
    <property type="entry name" value="REC"/>
    <property type="match status" value="1"/>
</dbReference>
<keyword evidence="1" id="KW-0597">Phosphoprotein</keyword>
<comment type="caution">
    <text evidence="4">The sequence shown here is derived from an EMBL/GenBank/DDBJ whole genome shotgun (WGS) entry which is preliminary data.</text>
</comment>